<protein>
    <submittedName>
        <fullName evidence="2">Uncharacterized protein</fullName>
    </submittedName>
</protein>
<dbReference type="AlphaFoldDB" id="W9RUR4"/>
<evidence type="ECO:0000313" key="2">
    <source>
        <dbReference type="EMBL" id="EXB74431.1"/>
    </source>
</evidence>
<name>W9RUR4_9ROSA</name>
<gene>
    <name evidence="2" type="ORF">L484_002282</name>
</gene>
<sequence length="87" mass="9414">MNFGSQAHSKPTGCAGCMPAPRGVPADSTAARVERPHNIQPRPGASEESQPMQVVRPRNHIALPCEFLCANPILTRFVDLLIKKSPL</sequence>
<reference evidence="3" key="1">
    <citation type="submission" date="2013-01" db="EMBL/GenBank/DDBJ databases">
        <title>Draft Genome Sequence of a Mulberry Tree, Morus notabilis C.K. Schneid.</title>
        <authorList>
            <person name="He N."/>
            <person name="Zhao S."/>
        </authorList>
    </citation>
    <scope>NUCLEOTIDE SEQUENCE</scope>
</reference>
<evidence type="ECO:0000313" key="3">
    <source>
        <dbReference type="Proteomes" id="UP000030645"/>
    </source>
</evidence>
<proteinExistence type="predicted"/>
<organism evidence="2 3">
    <name type="scientific">Morus notabilis</name>
    <dbReference type="NCBI Taxonomy" id="981085"/>
    <lineage>
        <taxon>Eukaryota</taxon>
        <taxon>Viridiplantae</taxon>
        <taxon>Streptophyta</taxon>
        <taxon>Embryophyta</taxon>
        <taxon>Tracheophyta</taxon>
        <taxon>Spermatophyta</taxon>
        <taxon>Magnoliopsida</taxon>
        <taxon>eudicotyledons</taxon>
        <taxon>Gunneridae</taxon>
        <taxon>Pentapetalae</taxon>
        <taxon>rosids</taxon>
        <taxon>fabids</taxon>
        <taxon>Rosales</taxon>
        <taxon>Moraceae</taxon>
        <taxon>Moreae</taxon>
        <taxon>Morus</taxon>
    </lineage>
</organism>
<accession>W9RUR4</accession>
<dbReference type="Proteomes" id="UP000030645">
    <property type="component" value="Unassembled WGS sequence"/>
</dbReference>
<feature type="region of interest" description="Disordered" evidence="1">
    <location>
        <begin position="1"/>
        <end position="53"/>
    </location>
</feature>
<evidence type="ECO:0000256" key="1">
    <source>
        <dbReference type="SAM" id="MobiDB-lite"/>
    </source>
</evidence>
<keyword evidence="3" id="KW-1185">Reference proteome</keyword>
<dbReference type="EMBL" id="KE344646">
    <property type="protein sequence ID" value="EXB74431.1"/>
    <property type="molecule type" value="Genomic_DNA"/>
</dbReference>